<dbReference type="GeneID" id="43599093"/>
<organism evidence="2 3">
    <name type="scientific">Venustampulla echinocandica</name>
    <dbReference type="NCBI Taxonomy" id="2656787"/>
    <lineage>
        <taxon>Eukaryota</taxon>
        <taxon>Fungi</taxon>
        <taxon>Dikarya</taxon>
        <taxon>Ascomycota</taxon>
        <taxon>Pezizomycotina</taxon>
        <taxon>Leotiomycetes</taxon>
        <taxon>Helotiales</taxon>
        <taxon>Pleuroascaceae</taxon>
        <taxon>Venustampulla</taxon>
    </lineage>
</organism>
<feature type="compositionally biased region" description="Polar residues" evidence="1">
    <location>
        <begin position="49"/>
        <end position="65"/>
    </location>
</feature>
<dbReference type="OrthoDB" id="5357075at2759"/>
<name>A0A370TMY8_9HELO</name>
<sequence>MATHEELAALFARNLTLHNNLYVAPEEKPTPAPEPITYSISQHYHHSTHLPTQQPSRPASEPPQTDQLTAEIILARHGVDVSSLFPSQLDLFRTADPTQQMRLVELWRICPPDYGGHALSQDLGNWPMTSFEHEESMAKLRYERQMMEERMARVGGDMGSDTMSDSSTTAPLTPIQGGDGRWAGSLQPAEPYMTSGYEQLAQREYERSQGPSKDIYSHFGTAVGGPSYSHSTDPVYKNVGDNVGGDWGQLLQHRQMAMENQYGAFEQTFQHNTGGIAVAMNGHREDEEML</sequence>
<evidence type="ECO:0000313" key="3">
    <source>
        <dbReference type="Proteomes" id="UP000254866"/>
    </source>
</evidence>
<feature type="region of interest" description="Disordered" evidence="1">
    <location>
        <begin position="44"/>
        <end position="65"/>
    </location>
</feature>
<dbReference type="STRING" id="2656787.A0A370TMY8"/>
<evidence type="ECO:0000256" key="1">
    <source>
        <dbReference type="SAM" id="MobiDB-lite"/>
    </source>
</evidence>
<accession>A0A370TMY8</accession>
<dbReference type="RefSeq" id="XP_031869548.1">
    <property type="nucleotide sequence ID" value="XM_032014867.1"/>
</dbReference>
<dbReference type="EMBL" id="NPIC01000004">
    <property type="protein sequence ID" value="RDL36892.1"/>
    <property type="molecule type" value="Genomic_DNA"/>
</dbReference>
<evidence type="ECO:0000313" key="2">
    <source>
        <dbReference type="EMBL" id="RDL36892.1"/>
    </source>
</evidence>
<dbReference type="Proteomes" id="UP000254866">
    <property type="component" value="Unassembled WGS sequence"/>
</dbReference>
<comment type="caution">
    <text evidence="2">The sequence shown here is derived from an EMBL/GenBank/DDBJ whole genome shotgun (WGS) entry which is preliminary data.</text>
</comment>
<reference evidence="2 3" key="1">
    <citation type="journal article" date="2018" name="IMA Fungus">
        <title>IMA Genome-F 9: Draft genome sequence of Annulohypoxylon stygium, Aspergillus mulundensis, Berkeleyomyces basicola (syn. Thielaviopsis basicola), Ceratocystis smalleyi, two Cercospora beticola strains, Coleophoma cylindrospora, Fusarium fracticaudum, Phialophora cf. hyalina, and Morchella septimelata.</title>
        <authorList>
            <person name="Wingfield B.D."/>
            <person name="Bills G.F."/>
            <person name="Dong Y."/>
            <person name="Huang W."/>
            <person name="Nel W.J."/>
            <person name="Swalarsk-Parry B.S."/>
            <person name="Vaghefi N."/>
            <person name="Wilken P.M."/>
            <person name="An Z."/>
            <person name="de Beer Z.W."/>
            <person name="De Vos L."/>
            <person name="Chen L."/>
            <person name="Duong T.A."/>
            <person name="Gao Y."/>
            <person name="Hammerbacher A."/>
            <person name="Kikkert J.R."/>
            <person name="Li Y."/>
            <person name="Li H."/>
            <person name="Li K."/>
            <person name="Li Q."/>
            <person name="Liu X."/>
            <person name="Ma X."/>
            <person name="Naidoo K."/>
            <person name="Pethybridge S.J."/>
            <person name="Sun J."/>
            <person name="Steenkamp E.T."/>
            <person name="van der Nest M.A."/>
            <person name="van Wyk S."/>
            <person name="Wingfield M.J."/>
            <person name="Xiong C."/>
            <person name="Yue Q."/>
            <person name="Zhang X."/>
        </authorList>
    </citation>
    <scope>NUCLEOTIDE SEQUENCE [LARGE SCALE GENOMIC DNA]</scope>
    <source>
        <strain evidence="2 3">BP 5553</strain>
    </source>
</reference>
<keyword evidence="3" id="KW-1185">Reference proteome</keyword>
<proteinExistence type="predicted"/>
<protein>
    <submittedName>
        <fullName evidence="2">Uncharacterized protein</fullName>
    </submittedName>
</protein>
<dbReference type="AlphaFoldDB" id="A0A370TMY8"/>
<gene>
    <name evidence="2" type="ORF">BP5553_06244</name>
</gene>